<feature type="site" description="Electron transfer via tryptophanyl radical" evidence="5">
    <location>
        <position position="462"/>
    </location>
</feature>
<feature type="binding site" evidence="4">
    <location>
        <begin position="431"/>
        <end position="438"/>
    </location>
    <ligand>
        <name>FAD</name>
        <dbReference type="ChEBI" id="CHEBI:57692"/>
    </ligand>
</feature>
<reference evidence="8 9" key="1">
    <citation type="submission" date="2024-09" db="EMBL/GenBank/DDBJ databases">
        <title>Genome sequencing and assembly of Phytophthora oleae, isolate VK10A, causative agent of rot of olive drupes.</title>
        <authorList>
            <person name="Conti Taguali S."/>
            <person name="Riolo M."/>
            <person name="La Spada F."/>
            <person name="Cacciola S.O."/>
            <person name="Dionisio G."/>
        </authorList>
    </citation>
    <scope>NUCLEOTIDE SEQUENCE [LARGE SCALE GENOMIC DNA]</scope>
    <source>
        <strain evidence="8 9">VK10A</strain>
    </source>
</reference>
<feature type="compositionally biased region" description="Low complexity" evidence="6">
    <location>
        <begin position="662"/>
        <end position="673"/>
    </location>
</feature>
<dbReference type="Proteomes" id="UP001632037">
    <property type="component" value="Unassembled WGS sequence"/>
</dbReference>
<evidence type="ECO:0000259" key="7">
    <source>
        <dbReference type="PROSITE" id="PS51645"/>
    </source>
</evidence>
<dbReference type="PROSITE" id="PS51645">
    <property type="entry name" value="PHR_CRY_ALPHA_BETA"/>
    <property type="match status" value="1"/>
</dbReference>
<gene>
    <name evidence="8" type="ORF">V7S43_014054</name>
</gene>
<dbReference type="Pfam" id="PF03441">
    <property type="entry name" value="FAD_binding_7"/>
    <property type="match status" value="1"/>
</dbReference>
<evidence type="ECO:0000256" key="4">
    <source>
        <dbReference type="PIRSR" id="PIRSR602081-1"/>
    </source>
</evidence>
<keyword evidence="9" id="KW-1185">Reference proteome</keyword>
<feature type="site" description="Electron transfer via tryptophanyl radical" evidence="5">
    <location>
        <position position="542"/>
    </location>
</feature>
<sequence>MARKRQRSVSTHDEISGDLPTLETPVQNALEVAEEEEPSADDTDWAELVRGGNSNDPTIMSATSSLTSTLDVLDGEMKTEALDPNVQEDESTLEQVTKQPDVDSGLPKRRAVVWFRRDLRLHDNLALDAAIRAQQQLHKAGKGEMTLLPIYILHLPKRLRCGPIRFQFLLEAVEDLAKSIEKLHGRLLVLRGDAEEVLRVIMSAWGVTDLFFEAGVMPYAVERDDRVRAIARTLNVNVTAVRGVTLYDPNEIIRLNGGKPPTDYERLLEITENMPQPTQPIPAPVKLNNAAALSTSQLVALLKDFCEHDPSTATSIAGGKIDAESADSELFVVPVLTVFGLTLPDPHAPLDGGESEALKRLEEFCKDERRVGMFEKPKTSPVAINAPSTTALSAYLCFGCLSAREFFYRIMFIQLQFPLRPGPTQVTLEGQLMWREFFYCYACGTPNFASQERNPGCKQIEWKLRDEDHVTHLENDQQKPIAVSDADEKLAMHQLQCWKDGRTGFPWIDAVMRQINQEGWTHHTGRHAVACFLTRGVLYISWLRGAAYFQEKLIDMDWPMNVGNWLWVSASCFFSNYRHVASPSTFPQRWDQQAHFIRKYIPALRNMPDKFVHEPWKASLKVQRDAGCLIGKHYPFPIVDSKLATSRCIAGISLAYSDSETESTTSSASSNRTQTEDADAGVSSPWSADDMCYNYRGTAVK</sequence>
<dbReference type="SUPFAM" id="SSF48173">
    <property type="entry name" value="Cryptochrome/photolyase FAD-binding domain"/>
    <property type="match status" value="1"/>
</dbReference>
<comment type="cofactor">
    <cofactor evidence="4">
        <name>FAD</name>
        <dbReference type="ChEBI" id="CHEBI:57692"/>
    </cofactor>
    <text evidence="4">Binds 1 FAD per subunit.</text>
</comment>
<feature type="site" description="Electron transfer via tryptophanyl radical" evidence="5">
    <location>
        <position position="565"/>
    </location>
</feature>
<evidence type="ECO:0000256" key="1">
    <source>
        <dbReference type="ARBA" id="ARBA00005862"/>
    </source>
</evidence>
<feature type="binding site" evidence="4">
    <location>
        <begin position="555"/>
        <end position="557"/>
    </location>
    <ligand>
        <name>FAD</name>
        <dbReference type="ChEBI" id="CHEBI:57692"/>
    </ligand>
</feature>
<feature type="domain" description="Photolyase/cryptochrome alpha/beta" evidence="7">
    <location>
        <begin position="109"/>
        <end position="246"/>
    </location>
</feature>
<feature type="region of interest" description="Disordered" evidence="6">
    <location>
        <begin position="662"/>
        <end position="683"/>
    </location>
</feature>
<dbReference type="InterPro" id="IPR036155">
    <property type="entry name" value="Crypto/Photolyase_N_sf"/>
</dbReference>
<evidence type="ECO:0000256" key="3">
    <source>
        <dbReference type="ARBA" id="ARBA00022827"/>
    </source>
</evidence>
<evidence type="ECO:0000256" key="5">
    <source>
        <dbReference type="PIRSR" id="PIRSR602081-2"/>
    </source>
</evidence>
<dbReference type="InterPro" id="IPR036134">
    <property type="entry name" value="Crypto/Photolyase_FAD-like_sf"/>
</dbReference>
<dbReference type="InterPro" id="IPR002081">
    <property type="entry name" value="Cryptochrome/DNA_photolyase_1"/>
</dbReference>
<dbReference type="AlphaFoldDB" id="A0ABD3F2L9"/>
<feature type="region of interest" description="Disordered" evidence="6">
    <location>
        <begin position="1"/>
        <end position="60"/>
    </location>
</feature>
<dbReference type="PANTHER" id="PTHR11455:SF9">
    <property type="entry name" value="CRYPTOCHROME CIRCADIAN CLOCK 5 ISOFORM X1"/>
    <property type="match status" value="1"/>
</dbReference>
<dbReference type="Pfam" id="PF00875">
    <property type="entry name" value="DNA_photolyase"/>
    <property type="match status" value="1"/>
</dbReference>
<keyword evidence="3 4" id="KW-0274">FAD</keyword>
<dbReference type="InterPro" id="IPR006050">
    <property type="entry name" value="DNA_photolyase_N"/>
</dbReference>
<keyword evidence="2 4" id="KW-0285">Flavoprotein</keyword>
<dbReference type="Gene3D" id="1.10.579.10">
    <property type="entry name" value="DNA Cyclobutane Dipyrimidine Photolyase, subunit A, domain 3"/>
    <property type="match status" value="1"/>
</dbReference>
<evidence type="ECO:0000256" key="2">
    <source>
        <dbReference type="ARBA" id="ARBA00022630"/>
    </source>
</evidence>
<evidence type="ECO:0000256" key="6">
    <source>
        <dbReference type="SAM" id="MobiDB-lite"/>
    </source>
</evidence>
<comment type="similarity">
    <text evidence="1">Belongs to the DNA photolyase class-1 family.</text>
</comment>
<feature type="binding site" evidence="4">
    <location>
        <begin position="389"/>
        <end position="393"/>
    </location>
    <ligand>
        <name>FAD</name>
        <dbReference type="ChEBI" id="CHEBI:57692"/>
    </ligand>
</feature>
<organism evidence="8 9">
    <name type="scientific">Phytophthora oleae</name>
    <dbReference type="NCBI Taxonomy" id="2107226"/>
    <lineage>
        <taxon>Eukaryota</taxon>
        <taxon>Sar</taxon>
        <taxon>Stramenopiles</taxon>
        <taxon>Oomycota</taxon>
        <taxon>Peronosporomycetes</taxon>
        <taxon>Peronosporales</taxon>
        <taxon>Peronosporaceae</taxon>
        <taxon>Phytophthora</taxon>
    </lineage>
</organism>
<evidence type="ECO:0000313" key="8">
    <source>
        <dbReference type="EMBL" id="KAL3661038.1"/>
    </source>
</evidence>
<accession>A0ABD3F2L9</accession>
<dbReference type="EMBL" id="JBIMZQ010000038">
    <property type="protein sequence ID" value="KAL3661038.1"/>
    <property type="molecule type" value="Genomic_DNA"/>
</dbReference>
<name>A0ABD3F2L9_9STRA</name>
<dbReference type="PANTHER" id="PTHR11455">
    <property type="entry name" value="CRYPTOCHROME"/>
    <property type="match status" value="1"/>
</dbReference>
<dbReference type="Gene3D" id="1.25.40.80">
    <property type="match status" value="1"/>
</dbReference>
<evidence type="ECO:0000313" key="9">
    <source>
        <dbReference type="Proteomes" id="UP001632037"/>
    </source>
</evidence>
<dbReference type="InterPro" id="IPR005101">
    <property type="entry name" value="Cryptochr/Photolyase_FAD-bd"/>
</dbReference>
<dbReference type="InterPro" id="IPR014729">
    <property type="entry name" value="Rossmann-like_a/b/a_fold"/>
</dbReference>
<protein>
    <recommendedName>
        <fullName evidence="7">Photolyase/cryptochrome alpha/beta domain-containing protein</fullName>
    </recommendedName>
</protein>
<dbReference type="Gene3D" id="3.40.50.620">
    <property type="entry name" value="HUPs"/>
    <property type="match status" value="1"/>
</dbReference>
<comment type="caution">
    <text evidence="8">The sequence shown here is derived from an EMBL/GenBank/DDBJ whole genome shotgun (WGS) entry which is preliminary data.</text>
</comment>
<feature type="compositionally biased region" description="Acidic residues" evidence="6">
    <location>
        <begin position="32"/>
        <end position="45"/>
    </location>
</feature>
<proteinExistence type="inferred from homology"/>
<dbReference type="SUPFAM" id="SSF52425">
    <property type="entry name" value="Cryptochrome/photolyase, N-terminal domain"/>
    <property type="match status" value="1"/>
</dbReference>